<keyword evidence="6" id="KW-0862">Zinc</keyword>
<evidence type="ECO:0000256" key="6">
    <source>
        <dbReference type="ARBA" id="ARBA00022833"/>
    </source>
</evidence>
<proteinExistence type="predicted"/>
<keyword evidence="2" id="KW-0547">Nucleotide-binding</keyword>
<dbReference type="SUPFAM" id="SSF57850">
    <property type="entry name" value="RING/U-box"/>
    <property type="match status" value="1"/>
</dbReference>
<evidence type="ECO:0000256" key="7">
    <source>
        <dbReference type="ARBA" id="ARBA00022840"/>
    </source>
</evidence>
<evidence type="ECO:0008006" key="13">
    <source>
        <dbReference type="Google" id="ProtNLM"/>
    </source>
</evidence>
<dbReference type="PROSITE" id="PS00518">
    <property type="entry name" value="ZF_RING_1"/>
    <property type="match status" value="1"/>
</dbReference>
<dbReference type="PANTHER" id="PTHR45626">
    <property type="entry name" value="TRANSCRIPTION TERMINATION FACTOR 2-RELATED"/>
    <property type="match status" value="1"/>
</dbReference>
<feature type="domain" description="RING-type" evidence="10">
    <location>
        <begin position="476"/>
        <end position="511"/>
    </location>
</feature>
<keyword evidence="5" id="KW-0347">Helicase</keyword>
<dbReference type="SMART" id="SM00487">
    <property type="entry name" value="DEXDc"/>
    <property type="match status" value="1"/>
</dbReference>
<evidence type="ECO:0000259" key="10">
    <source>
        <dbReference type="PROSITE" id="PS50089"/>
    </source>
</evidence>
<dbReference type="InterPro" id="IPR050628">
    <property type="entry name" value="SNF2_RAD54_helicase_TF"/>
</dbReference>
<feature type="domain" description="Helicase ATP-binding" evidence="11">
    <location>
        <begin position="94"/>
        <end position="319"/>
    </location>
</feature>
<evidence type="ECO:0000256" key="8">
    <source>
        <dbReference type="PROSITE-ProRule" id="PRU00175"/>
    </source>
</evidence>
<keyword evidence="1" id="KW-0479">Metal-binding</keyword>
<evidence type="ECO:0000256" key="9">
    <source>
        <dbReference type="SAM" id="MobiDB-lite"/>
    </source>
</evidence>
<dbReference type="Gene3D" id="3.40.50.300">
    <property type="entry name" value="P-loop containing nucleotide triphosphate hydrolases"/>
    <property type="match status" value="1"/>
</dbReference>
<dbReference type="PROSITE" id="PS50089">
    <property type="entry name" value="ZF_RING_2"/>
    <property type="match status" value="1"/>
</dbReference>
<dbReference type="PROSITE" id="PS51192">
    <property type="entry name" value="HELICASE_ATP_BIND_1"/>
    <property type="match status" value="1"/>
</dbReference>
<dbReference type="GO" id="GO:0008270">
    <property type="term" value="F:zinc ion binding"/>
    <property type="evidence" value="ECO:0007669"/>
    <property type="project" value="UniProtKB-KW"/>
</dbReference>
<dbReference type="SMART" id="SM00184">
    <property type="entry name" value="RING"/>
    <property type="match status" value="1"/>
</dbReference>
<dbReference type="InterPro" id="IPR001841">
    <property type="entry name" value="Znf_RING"/>
</dbReference>
<dbReference type="GO" id="GO:0006281">
    <property type="term" value="P:DNA repair"/>
    <property type="evidence" value="ECO:0007669"/>
    <property type="project" value="TreeGrafter"/>
</dbReference>
<dbReference type="GO" id="GO:0005524">
    <property type="term" value="F:ATP binding"/>
    <property type="evidence" value="ECO:0007669"/>
    <property type="project" value="UniProtKB-KW"/>
</dbReference>
<feature type="region of interest" description="Disordered" evidence="9">
    <location>
        <begin position="918"/>
        <end position="983"/>
    </location>
</feature>
<dbReference type="AlphaFoldDB" id="A0A7S3JZD7"/>
<dbReference type="InterPro" id="IPR013083">
    <property type="entry name" value="Znf_RING/FYVE/PHD"/>
</dbReference>
<dbReference type="Gene3D" id="3.30.40.10">
    <property type="entry name" value="Zinc/RING finger domain, C3HC4 (zinc finger)"/>
    <property type="match status" value="1"/>
</dbReference>
<protein>
    <recommendedName>
        <fullName evidence="13">RING-type domain-containing protein</fullName>
    </recommendedName>
</protein>
<keyword evidence="7" id="KW-0067">ATP-binding</keyword>
<dbReference type="PANTHER" id="PTHR45626:SF14">
    <property type="entry name" value="ATP-DEPENDENT DNA HELICASE (EUROFUNG)"/>
    <property type="match status" value="1"/>
</dbReference>
<dbReference type="InterPro" id="IPR014001">
    <property type="entry name" value="Helicase_ATP-bd"/>
</dbReference>
<name>A0A7S3JZD7_9STRA</name>
<dbReference type="Pfam" id="PF00176">
    <property type="entry name" value="SNF2-rel_dom"/>
    <property type="match status" value="1"/>
</dbReference>
<evidence type="ECO:0000256" key="2">
    <source>
        <dbReference type="ARBA" id="ARBA00022741"/>
    </source>
</evidence>
<keyword evidence="4" id="KW-0378">Hydrolase</keyword>
<reference evidence="12" key="1">
    <citation type="submission" date="2021-01" db="EMBL/GenBank/DDBJ databases">
        <authorList>
            <person name="Corre E."/>
            <person name="Pelletier E."/>
            <person name="Niang G."/>
            <person name="Scheremetjew M."/>
            <person name="Finn R."/>
            <person name="Kale V."/>
            <person name="Holt S."/>
            <person name="Cochrane G."/>
            <person name="Meng A."/>
            <person name="Brown T."/>
            <person name="Cohen L."/>
        </authorList>
    </citation>
    <scope>NUCLEOTIDE SEQUENCE</scope>
    <source>
        <strain evidence="12">CCMP1510</strain>
    </source>
</reference>
<dbReference type="SUPFAM" id="SSF52540">
    <property type="entry name" value="P-loop containing nucleoside triphosphate hydrolases"/>
    <property type="match status" value="2"/>
</dbReference>
<feature type="compositionally biased region" description="Polar residues" evidence="9">
    <location>
        <begin position="970"/>
        <end position="983"/>
    </location>
</feature>
<gene>
    <name evidence="12" type="ORF">ALAG00032_LOCUS10460</name>
</gene>
<dbReference type="GO" id="GO:0004386">
    <property type="term" value="F:helicase activity"/>
    <property type="evidence" value="ECO:0007669"/>
    <property type="project" value="UniProtKB-KW"/>
</dbReference>
<evidence type="ECO:0000256" key="1">
    <source>
        <dbReference type="ARBA" id="ARBA00022723"/>
    </source>
</evidence>
<evidence type="ECO:0000256" key="5">
    <source>
        <dbReference type="ARBA" id="ARBA00022806"/>
    </source>
</evidence>
<dbReference type="GO" id="GO:0005634">
    <property type="term" value="C:nucleus"/>
    <property type="evidence" value="ECO:0007669"/>
    <property type="project" value="TreeGrafter"/>
</dbReference>
<evidence type="ECO:0000259" key="11">
    <source>
        <dbReference type="PROSITE" id="PS51192"/>
    </source>
</evidence>
<dbReference type="InterPro" id="IPR000330">
    <property type="entry name" value="SNF2_N"/>
</dbReference>
<dbReference type="GO" id="GO:0008094">
    <property type="term" value="F:ATP-dependent activity, acting on DNA"/>
    <property type="evidence" value="ECO:0007669"/>
    <property type="project" value="TreeGrafter"/>
</dbReference>
<dbReference type="InterPro" id="IPR038718">
    <property type="entry name" value="SNF2-like_sf"/>
</dbReference>
<accession>A0A7S3JZD7</accession>
<sequence length="983" mass="110984">MGDVELERLQHILYECLRKGKKWEEDEWPQREGNKIPFESVWEGIGNYCSAGSLTALSASCIRLYRCCRWIVPGLVNDAWLYPHQRNALSFALRVERKLTGGVLLCCEPGLGKTLVSICIMLKTAKLKPSRARRVDGRRSSRRSKNFEIASSKVGQTLIVVPSALLGHWRQELEKWCGGYSQGAYILGTTLGRVFVDDALRQDSKTSPWTRARRGQEGWDEWPDVIVCSDVRMSLEFGLETRTRLLQLQGTCYSSPLRQTSWLRVIVDEGQHRGSLHGTTNIGLMLDSLKAERRYLISGTPVTQRKTIPAAKDALKQLIKLFMAIGRETTCCNLVTTCDQCLIRHELSDIRLPAPHLLVTKLALAPAEQESLNAFVSFIKTNLLLTATEVEDTASMRDGYEVSLLNPKNRNSALEAIRNILLCCAGGGKMLTQIDNIAMTELKRLLCDVHRAPSTVIDRITHFVNVSTTDTAQTACDKCALALKYLLVTPCGHTVCPECVEIEQAKRCPACLKLFQAVSYLESDDNDAHPIEIISTNESTKSYTSTAGDISSLPSGFELRCCHVYGWGTRHDEHARRCEKKHTKWRTATQSGTESFVWLQPGIELKWHETQLEAEARLRMRQQDQNVQATTKLISDESLDQHSKSYHIVKRLEEAQQRRLDALSGDITITDKRPIRAIVFSEDRRTLEWIGHYLVLQFGEDAVFQHFGKFRADELDKYSRGIARGWYCPTCGFRNEDSTTFTCAQKFLVLLNDEQNGLTTTVREECVVGARIGRRYAIGERVVVTTNGNTFSANIQSIKRCGQRRSRSTSLQVRTLPNDNIRILLLSKDGRHGLSLPETTHIFLVSTIWEPSVEQQVIRRAARIGATHPVIVEQLLGKDTPEEILYALSHNQFKGNHDDQSRITTLLKGLKLLRNPASISSSSRKRSRRVSYQPLDDNDEDEEHHQLSFLSSSSDHPYIATPPSKMRRSFTVSTNTSSDYEES</sequence>
<evidence type="ECO:0000256" key="4">
    <source>
        <dbReference type="ARBA" id="ARBA00022801"/>
    </source>
</evidence>
<evidence type="ECO:0000256" key="3">
    <source>
        <dbReference type="ARBA" id="ARBA00022771"/>
    </source>
</evidence>
<dbReference type="GO" id="GO:0016787">
    <property type="term" value="F:hydrolase activity"/>
    <property type="evidence" value="ECO:0007669"/>
    <property type="project" value="UniProtKB-KW"/>
</dbReference>
<dbReference type="InterPro" id="IPR017907">
    <property type="entry name" value="Znf_RING_CS"/>
</dbReference>
<evidence type="ECO:0000313" key="12">
    <source>
        <dbReference type="EMBL" id="CAE0369696.1"/>
    </source>
</evidence>
<keyword evidence="3 8" id="KW-0863">Zinc-finger</keyword>
<dbReference type="InterPro" id="IPR027417">
    <property type="entry name" value="P-loop_NTPase"/>
</dbReference>
<dbReference type="Gene3D" id="3.40.50.10810">
    <property type="entry name" value="Tandem AAA-ATPase domain"/>
    <property type="match status" value="1"/>
</dbReference>
<dbReference type="EMBL" id="HBIJ01015689">
    <property type="protein sequence ID" value="CAE0369696.1"/>
    <property type="molecule type" value="Transcribed_RNA"/>
</dbReference>
<organism evidence="12">
    <name type="scientific">Aureoumbra lagunensis</name>
    <dbReference type="NCBI Taxonomy" id="44058"/>
    <lineage>
        <taxon>Eukaryota</taxon>
        <taxon>Sar</taxon>
        <taxon>Stramenopiles</taxon>
        <taxon>Ochrophyta</taxon>
        <taxon>Pelagophyceae</taxon>
        <taxon>Pelagomonadales</taxon>
        <taxon>Aureoumbra</taxon>
    </lineage>
</organism>